<evidence type="ECO:0000256" key="2">
    <source>
        <dbReference type="ARBA" id="ARBA00004906"/>
    </source>
</evidence>
<dbReference type="Proteomes" id="UP000663880">
    <property type="component" value="Unassembled WGS sequence"/>
</dbReference>
<dbReference type="GO" id="GO:0000151">
    <property type="term" value="C:ubiquitin ligase complex"/>
    <property type="evidence" value="ECO:0007669"/>
    <property type="project" value="TreeGrafter"/>
</dbReference>
<dbReference type="SMART" id="SM00546">
    <property type="entry name" value="CUE"/>
    <property type="match status" value="1"/>
</dbReference>
<evidence type="ECO:0000256" key="6">
    <source>
        <dbReference type="ARBA" id="ARBA00022771"/>
    </source>
</evidence>
<keyword evidence="8 11" id="KW-1133">Transmembrane helix</keyword>
<organism evidence="14 15">
    <name type="scientific">Pieris macdunnoughi</name>
    <dbReference type="NCBI Taxonomy" id="345717"/>
    <lineage>
        <taxon>Eukaryota</taxon>
        <taxon>Metazoa</taxon>
        <taxon>Ecdysozoa</taxon>
        <taxon>Arthropoda</taxon>
        <taxon>Hexapoda</taxon>
        <taxon>Insecta</taxon>
        <taxon>Pterygota</taxon>
        <taxon>Neoptera</taxon>
        <taxon>Endopterygota</taxon>
        <taxon>Lepidoptera</taxon>
        <taxon>Glossata</taxon>
        <taxon>Ditrysia</taxon>
        <taxon>Papilionoidea</taxon>
        <taxon>Pieridae</taxon>
        <taxon>Pierinae</taxon>
        <taxon>Pieris</taxon>
    </lineage>
</organism>
<dbReference type="PANTHER" id="PTHR15067:SF5">
    <property type="entry name" value="E3 UBIQUITIN-PROTEIN LIGASE AMFR"/>
    <property type="match status" value="1"/>
</dbReference>
<dbReference type="PROSITE" id="PS50089">
    <property type="entry name" value="ZF_RING_2"/>
    <property type="match status" value="1"/>
</dbReference>
<comment type="subcellular location">
    <subcellularLocation>
        <location evidence="1">Membrane</location>
        <topology evidence="1">Multi-pass membrane protein</topology>
    </subcellularLocation>
</comment>
<feature type="transmembrane region" description="Helical" evidence="11">
    <location>
        <begin position="186"/>
        <end position="209"/>
    </location>
</feature>
<comment type="pathway">
    <text evidence="2">Protein modification; protein ubiquitination.</text>
</comment>
<dbReference type="SUPFAM" id="SSF57850">
    <property type="entry name" value="RING/U-box"/>
    <property type="match status" value="1"/>
</dbReference>
<dbReference type="EMBL" id="CAJOBZ010000005">
    <property type="protein sequence ID" value="CAF4788901.1"/>
    <property type="molecule type" value="Genomic_DNA"/>
</dbReference>
<evidence type="ECO:0000256" key="9">
    <source>
        <dbReference type="ARBA" id="ARBA00023136"/>
    </source>
</evidence>
<dbReference type="SMART" id="SM00184">
    <property type="entry name" value="RING"/>
    <property type="match status" value="1"/>
</dbReference>
<dbReference type="GO" id="GO:0008270">
    <property type="term" value="F:zinc ion binding"/>
    <property type="evidence" value="ECO:0007669"/>
    <property type="project" value="UniProtKB-KW"/>
</dbReference>
<keyword evidence="7" id="KW-0862">Zinc</keyword>
<accession>A0A821NL87</accession>
<dbReference type="AlphaFoldDB" id="A0A821NL87"/>
<dbReference type="InterPro" id="IPR057992">
    <property type="entry name" value="TPR_SYVN1_N"/>
</dbReference>
<dbReference type="GO" id="GO:0005783">
    <property type="term" value="C:endoplasmic reticulum"/>
    <property type="evidence" value="ECO:0007669"/>
    <property type="project" value="TreeGrafter"/>
</dbReference>
<evidence type="ECO:0000256" key="8">
    <source>
        <dbReference type="ARBA" id="ARBA00022989"/>
    </source>
</evidence>
<keyword evidence="4 11" id="KW-0812">Transmembrane</keyword>
<feature type="transmembrane region" description="Helical" evidence="11">
    <location>
        <begin position="16"/>
        <end position="33"/>
    </location>
</feature>
<dbReference type="GO" id="GO:0006511">
    <property type="term" value="P:ubiquitin-dependent protein catabolic process"/>
    <property type="evidence" value="ECO:0007669"/>
    <property type="project" value="TreeGrafter"/>
</dbReference>
<dbReference type="GO" id="GO:0030968">
    <property type="term" value="P:endoplasmic reticulum unfolded protein response"/>
    <property type="evidence" value="ECO:0007669"/>
    <property type="project" value="TreeGrafter"/>
</dbReference>
<evidence type="ECO:0000256" key="11">
    <source>
        <dbReference type="SAM" id="Phobius"/>
    </source>
</evidence>
<evidence type="ECO:0000256" key="10">
    <source>
        <dbReference type="PROSITE-ProRule" id="PRU00175"/>
    </source>
</evidence>
<dbReference type="GO" id="GO:0043130">
    <property type="term" value="F:ubiquitin binding"/>
    <property type="evidence" value="ECO:0007669"/>
    <property type="project" value="InterPro"/>
</dbReference>
<evidence type="ECO:0000256" key="3">
    <source>
        <dbReference type="ARBA" id="ARBA00022679"/>
    </source>
</evidence>
<evidence type="ECO:0000313" key="15">
    <source>
        <dbReference type="Proteomes" id="UP000663880"/>
    </source>
</evidence>
<evidence type="ECO:0000259" key="13">
    <source>
        <dbReference type="PROSITE" id="PS51140"/>
    </source>
</evidence>
<dbReference type="CDD" id="cd16455">
    <property type="entry name" value="RING-H2_AMFR"/>
    <property type="match status" value="1"/>
</dbReference>
<proteinExistence type="predicted"/>
<evidence type="ECO:0000256" key="7">
    <source>
        <dbReference type="ARBA" id="ARBA00022833"/>
    </source>
</evidence>
<protein>
    <recommendedName>
        <fullName evidence="16">Autocrine motility factor receptor</fullName>
    </recommendedName>
</protein>
<evidence type="ECO:0000256" key="5">
    <source>
        <dbReference type="ARBA" id="ARBA00022723"/>
    </source>
</evidence>
<dbReference type="GO" id="GO:0061630">
    <property type="term" value="F:ubiquitin protein ligase activity"/>
    <property type="evidence" value="ECO:0007669"/>
    <property type="project" value="TreeGrafter"/>
</dbReference>
<dbReference type="Gene3D" id="3.30.40.10">
    <property type="entry name" value="Zinc/RING finger domain, C3HC4 (zinc finger)"/>
    <property type="match status" value="1"/>
</dbReference>
<dbReference type="GO" id="GO:0070936">
    <property type="term" value="P:protein K48-linked ubiquitination"/>
    <property type="evidence" value="ECO:0007669"/>
    <property type="project" value="TreeGrafter"/>
</dbReference>
<dbReference type="Pfam" id="PF25563">
    <property type="entry name" value="TPR_SYVN1_N"/>
    <property type="match status" value="1"/>
</dbReference>
<dbReference type="PROSITE" id="PS51140">
    <property type="entry name" value="CUE"/>
    <property type="match status" value="1"/>
</dbReference>
<feature type="domain" description="RING-type" evidence="12">
    <location>
        <begin position="335"/>
        <end position="373"/>
    </location>
</feature>
<dbReference type="PANTHER" id="PTHR15067">
    <property type="entry name" value="E3 UBIQUITIN-PROTEIN LIGASE RNF8"/>
    <property type="match status" value="1"/>
</dbReference>
<dbReference type="InterPro" id="IPR013083">
    <property type="entry name" value="Znf_RING/FYVE/PHD"/>
</dbReference>
<keyword evidence="9 11" id="KW-0472">Membrane</keyword>
<dbReference type="OrthoDB" id="3824970at2759"/>
<dbReference type="Gene3D" id="1.10.8.10">
    <property type="entry name" value="DNA helicase RuvA subunit, C-terminal domain"/>
    <property type="match status" value="1"/>
</dbReference>
<evidence type="ECO:0000259" key="12">
    <source>
        <dbReference type="PROSITE" id="PS50089"/>
    </source>
</evidence>
<dbReference type="InterPro" id="IPR001841">
    <property type="entry name" value="Znf_RING"/>
</dbReference>
<evidence type="ECO:0000313" key="14">
    <source>
        <dbReference type="EMBL" id="CAF4788901.1"/>
    </source>
</evidence>
<dbReference type="InterPro" id="IPR003892">
    <property type="entry name" value="CUE"/>
</dbReference>
<feature type="transmembrane region" description="Helical" evidence="11">
    <location>
        <begin position="122"/>
        <end position="139"/>
    </location>
</feature>
<name>A0A821NL87_9NEOP</name>
<keyword evidence="5" id="KW-0479">Metal-binding</keyword>
<feature type="domain" description="CUE" evidence="13">
    <location>
        <begin position="453"/>
        <end position="495"/>
    </location>
</feature>
<gene>
    <name evidence="14" type="ORF">PMACD_LOCUS2770</name>
</gene>
<evidence type="ECO:0000256" key="4">
    <source>
        <dbReference type="ARBA" id="ARBA00022692"/>
    </source>
</evidence>
<evidence type="ECO:0008006" key="16">
    <source>
        <dbReference type="Google" id="ProtNLM"/>
    </source>
</evidence>
<keyword evidence="6 10" id="KW-0863">Zinc-finger</keyword>
<keyword evidence="3" id="KW-0808">Transferase</keyword>
<comment type="caution">
    <text evidence="14">The sequence shown here is derived from an EMBL/GenBank/DDBJ whole genome shotgun (WGS) entry which is preliminary data.</text>
</comment>
<keyword evidence="15" id="KW-1185">Reference proteome</keyword>
<feature type="transmembrane region" description="Helical" evidence="11">
    <location>
        <begin position="145"/>
        <end position="165"/>
    </location>
</feature>
<dbReference type="GO" id="GO:0016020">
    <property type="term" value="C:membrane"/>
    <property type="evidence" value="ECO:0007669"/>
    <property type="project" value="UniProtKB-SubCell"/>
</dbReference>
<dbReference type="GO" id="GO:0005829">
    <property type="term" value="C:cytosol"/>
    <property type="evidence" value="ECO:0007669"/>
    <property type="project" value="TreeGrafter"/>
</dbReference>
<dbReference type="Pfam" id="PF13639">
    <property type="entry name" value="zf-RING_2"/>
    <property type="match status" value="1"/>
</dbReference>
<feature type="transmembrane region" description="Helical" evidence="11">
    <location>
        <begin position="84"/>
        <end position="110"/>
    </location>
</feature>
<reference evidence="14" key="1">
    <citation type="submission" date="2021-02" db="EMBL/GenBank/DDBJ databases">
        <authorList>
            <person name="Steward A R."/>
        </authorList>
    </citation>
    <scope>NUCLEOTIDE SEQUENCE</scope>
</reference>
<evidence type="ECO:0000256" key="1">
    <source>
        <dbReference type="ARBA" id="ARBA00004141"/>
    </source>
</evidence>
<sequence>MPVTLMDRLPLPNLKVYSAGSVLLLSIAAYYAVNVTSDPNWRTNATLQKQQDVHIEPADMDGARNLTEQMMEVMTFMIQEPLCMWTLINMSWCLLAVGGWAVVRAVFGRLRVGEAQRAKDKLWNYVFYKFIFVFGVLNVHYLDELLLWCAWFTLLGALTILTQLAKDRFEYLSSSPTSSTWAHGRLVALLAGELIAGAALMAVAARWGLPAGRDTFAFMAAECLIAMVPCVHVVARFVLRARGVDAAGSAAYYTHLVFDAVGLVAETGHVAHMVVHSNAVVSMASMVLLMQLRHLLHALLARLKRHRLYAALAHHMSRNYPMASPEEVEKNQDNCAICWEPMKEARKLPCAHLFHNSCLCRWVQQDASCPTCRRSLSARPTPPPATLTPMSPLNPLNPLTHIGSDPPAANHLFHFDGSRYVSWLPSFSVEVTRVPAPATATPAPQTNTPLSPQLDAIIAQVSAVFPQYSAAAVRADVSRTRSAHLTIENILEGRLPAPPSPPTENARHVNLEPAATAPETVADLHSAESAGAEFSESAAEREMALRRRKMQLLNAARRRYLQRLRPNTTEHGMMS</sequence>